<dbReference type="InterPro" id="IPR051198">
    <property type="entry name" value="BchE-like"/>
</dbReference>
<dbReference type="PROSITE" id="PS51918">
    <property type="entry name" value="RADICAL_SAM"/>
    <property type="match status" value="1"/>
</dbReference>
<accession>A0A370DAR6</accession>
<dbReference type="GO" id="GO:0046872">
    <property type="term" value="F:metal ion binding"/>
    <property type="evidence" value="ECO:0007669"/>
    <property type="project" value="UniProtKB-KW"/>
</dbReference>
<dbReference type="CDD" id="cd01335">
    <property type="entry name" value="Radical_SAM"/>
    <property type="match status" value="1"/>
</dbReference>
<evidence type="ECO:0000256" key="1">
    <source>
        <dbReference type="ARBA" id="ARBA00001966"/>
    </source>
</evidence>
<evidence type="ECO:0000259" key="6">
    <source>
        <dbReference type="PROSITE" id="PS51918"/>
    </source>
</evidence>
<reference evidence="7 8" key="1">
    <citation type="journal article" date="2018" name="ISME J.">
        <title>Endosymbiont genomes yield clues of tubeworm success.</title>
        <authorList>
            <person name="Li Y."/>
            <person name="Liles M.R."/>
            <person name="Halanych K.M."/>
        </authorList>
    </citation>
    <scope>NUCLEOTIDE SEQUENCE [LARGE SCALE GENOMIC DNA]</scope>
    <source>
        <strain evidence="7">A1462</strain>
    </source>
</reference>
<organism evidence="7 8">
    <name type="scientific">endosymbiont of Escarpia spicata</name>
    <dbReference type="NCBI Taxonomy" id="2200908"/>
    <lineage>
        <taxon>Bacteria</taxon>
        <taxon>Pseudomonadati</taxon>
        <taxon>Pseudomonadota</taxon>
        <taxon>Gammaproteobacteria</taxon>
        <taxon>sulfur-oxidizing symbionts</taxon>
    </lineage>
</organism>
<gene>
    <name evidence="7" type="ORF">DIZ78_16255</name>
</gene>
<dbReference type="Proteomes" id="UP000254771">
    <property type="component" value="Unassembled WGS sequence"/>
</dbReference>
<evidence type="ECO:0000256" key="4">
    <source>
        <dbReference type="ARBA" id="ARBA00023004"/>
    </source>
</evidence>
<dbReference type="SFLD" id="SFLDG01082">
    <property type="entry name" value="B12-binding_domain_containing"/>
    <property type="match status" value="1"/>
</dbReference>
<feature type="domain" description="Radical SAM core" evidence="6">
    <location>
        <begin position="186"/>
        <end position="416"/>
    </location>
</feature>
<evidence type="ECO:0000256" key="3">
    <source>
        <dbReference type="ARBA" id="ARBA00022723"/>
    </source>
</evidence>
<dbReference type="GO" id="GO:0051536">
    <property type="term" value="F:iron-sulfur cluster binding"/>
    <property type="evidence" value="ECO:0007669"/>
    <property type="project" value="UniProtKB-KW"/>
</dbReference>
<dbReference type="SMART" id="SM00729">
    <property type="entry name" value="Elp3"/>
    <property type="match status" value="1"/>
</dbReference>
<keyword evidence="3" id="KW-0479">Metal-binding</keyword>
<dbReference type="EMBL" id="QFXE01000021">
    <property type="protein sequence ID" value="RDH81988.1"/>
    <property type="molecule type" value="Genomic_DNA"/>
</dbReference>
<evidence type="ECO:0000256" key="5">
    <source>
        <dbReference type="ARBA" id="ARBA00023014"/>
    </source>
</evidence>
<name>A0A370DAR6_9GAMM</name>
<dbReference type="InterPro" id="IPR006638">
    <property type="entry name" value="Elp3/MiaA/NifB-like_rSAM"/>
</dbReference>
<dbReference type="PANTHER" id="PTHR43409:SF7">
    <property type="entry name" value="BLL1977 PROTEIN"/>
    <property type="match status" value="1"/>
</dbReference>
<evidence type="ECO:0000313" key="7">
    <source>
        <dbReference type="EMBL" id="RDH81988.1"/>
    </source>
</evidence>
<keyword evidence="8" id="KW-1185">Reference proteome</keyword>
<dbReference type="AlphaFoldDB" id="A0A370DAR6"/>
<protein>
    <submittedName>
        <fullName evidence="7">Radical SAM protein</fullName>
    </submittedName>
</protein>
<dbReference type="GO" id="GO:0003824">
    <property type="term" value="F:catalytic activity"/>
    <property type="evidence" value="ECO:0007669"/>
    <property type="project" value="InterPro"/>
</dbReference>
<keyword evidence="5" id="KW-0411">Iron-sulfur</keyword>
<keyword evidence="4" id="KW-0408">Iron</keyword>
<dbReference type="SUPFAM" id="SSF102114">
    <property type="entry name" value="Radical SAM enzymes"/>
    <property type="match status" value="1"/>
</dbReference>
<dbReference type="InterPro" id="IPR023404">
    <property type="entry name" value="rSAM_horseshoe"/>
</dbReference>
<dbReference type="SFLD" id="SFLDS00029">
    <property type="entry name" value="Radical_SAM"/>
    <property type="match status" value="1"/>
</dbReference>
<comment type="cofactor">
    <cofactor evidence="1">
        <name>[4Fe-4S] cluster</name>
        <dbReference type="ChEBI" id="CHEBI:49883"/>
    </cofactor>
</comment>
<keyword evidence="2" id="KW-0949">S-adenosyl-L-methionine</keyword>
<evidence type="ECO:0000313" key="8">
    <source>
        <dbReference type="Proteomes" id="UP000254771"/>
    </source>
</evidence>
<dbReference type="PANTHER" id="PTHR43409">
    <property type="entry name" value="ANAEROBIC MAGNESIUM-PROTOPORPHYRIN IX MONOMETHYL ESTER CYCLASE-RELATED"/>
    <property type="match status" value="1"/>
</dbReference>
<dbReference type="Pfam" id="PF04055">
    <property type="entry name" value="Radical_SAM"/>
    <property type="match status" value="1"/>
</dbReference>
<comment type="caution">
    <text evidence="7">The sequence shown here is derived from an EMBL/GenBank/DDBJ whole genome shotgun (WGS) entry which is preliminary data.</text>
</comment>
<dbReference type="InterPro" id="IPR007197">
    <property type="entry name" value="rSAM"/>
</dbReference>
<sequence length="542" mass="61761">MIKPTHYDDDGYPIQWLKSLIPSNSLACVFGLSQSCKDRHVLGKHVEIRLHAIDEYNSRVNTEALIAMIKRDGGTALVGMVGVQSNQFPRAIDLSLPFLAQDIPVCIGGFHVSGCFSMLDEMPKDMVDAQKLGISFFAGEAEGQRLDNLLIDAYKGALKPIYNYLDDLPGLPDEPIPFLPREQVEHTYGTYSSFDLGRGCPFKCTFCTIINVQGRKSRFRSADDLERIIRKNHEIGVHSFFLTDDNFARNKNWEACLDRVIDLREQEGIEVRFSIQIDTLCHKIHGFVEKCCKAGVDQIFIGLENINTENLLAVKKRQNKISGYKEQILAWKQYPVVICAGYIVGFPGDTKASLLEDVDTIKRELAIDHIYFTVLTPLPGCEDHQAMYQKGEWMDPDLNKYDLNHMVTKHPTLSEAEWKEAYKAVWDHFYTFEHMETIFKRMVAMRSNKKLTTLHRLLFYREFKRVFHVHPLEAGISCPSSGRRFSAFEVPQRQAASISSRTCRDFLSEIHQGNPVYNGKGHPDLHPAAPYAEAHLDRPQSL</sequence>
<dbReference type="InterPro" id="IPR058240">
    <property type="entry name" value="rSAM_sf"/>
</dbReference>
<dbReference type="Gene3D" id="3.80.30.20">
    <property type="entry name" value="tm_1862 like domain"/>
    <property type="match status" value="1"/>
</dbReference>
<evidence type="ECO:0000256" key="2">
    <source>
        <dbReference type="ARBA" id="ARBA00022691"/>
    </source>
</evidence>
<dbReference type="GO" id="GO:0005829">
    <property type="term" value="C:cytosol"/>
    <property type="evidence" value="ECO:0007669"/>
    <property type="project" value="TreeGrafter"/>
</dbReference>
<proteinExistence type="predicted"/>